<comment type="function">
    <text evidence="8">Catalyzes the phosphorylation of D-xylulose to D-xylulose 5-phosphate.</text>
</comment>
<evidence type="ECO:0000313" key="13">
    <source>
        <dbReference type="EMBL" id="KJY55401.1"/>
    </source>
</evidence>
<dbReference type="EMBL" id="JXBY01000019">
    <property type="protein sequence ID" value="KJY55401.1"/>
    <property type="molecule type" value="Genomic_DNA"/>
</dbReference>
<keyword evidence="3 8" id="KW-0808">Transferase</keyword>
<dbReference type="InterPro" id="IPR006000">
    <property type="entry name" value="Xylulokinase"/>
</dbReference>
<protein>
    <recommendedName>
        <fullName evidence="8 10">Xylulose kinase</fullName>
        <shortName evidence="8 10">Xylulokinase</shortName>
        <ecNumber evidence="8 10">2.7.1.17</ecNumber>
    </recommendedName>
</protein>
<keyword evidence="5 8" id="KW-0418">Kinase</keyword>
<dbReference type="GO" id="GO:0005998">
    <property type="term" value="P:xylulose catabolic process"/>
    <property type="evidence" value="ECO:0007669"/>
    <property type="project" value="UniProtKB-UniRule"/>
</dbReference>
<dbReference type="InterPro" id="IPR018484">
    <property type="entry name" value="FGGY_N"/>
</dbReference>
<evidence type="ECO:0000256" key="7">
    <source>
        <dbReference type="ARBA" id="ARBA00023277"/>
    </source>
</evidence>
<name>A0A0F4LCW5_9LACO</name>
<gene>
    <name evidence="8 10" type="primary">xylB</name>
    <name evidence="13" type="ORF">JF76_10380</name>
</gene>
<comment type="similarity">
    <text evidence="1 8 9">Belongs to the FGGY kinase family.</text>
</comment>
<dbReference type="AlphaFoldDB" id="A0A0F4LCW5"/>
<evidence type="ECO:0000313" key="14">
    <source>
        <dbReference type="Proteomes" id="UP000033533"/>
    </source>
</evidence>
<evidence type="ECO:0000256" key="2">
    <source>
        <dbReference type="ARBA" id="ARBA00022629"/>
    </source>
</evidence>
<evidence type="ECO:0000256" key="1">
    <source>
        <dbReference type="ARBA" id="ARBA00009156"/>
    </source>
</evidence>
<reference evidence="13 14" key="1">
    <citation type="submission" date="2014-12" db="EMBL/GenBank/DDBJ databases">
        <title>Comparative genomics of the lactic acid bacteria isolated from the honey bee gut.</title>
        <authorList>
            <person name="Ellegaard K.M."/>
            <person name="Tamarit D."/>
            <person name="Javelind E."/>
            <person name="Olofsson T."/>
            <person name="Andersson S.G."/>
            <person name="Vasquez A."/>
        </authorList>
    </citation>
    <scope>NUCLEOTIDE SEQUENCE [LARGE SCALE GENOMIC DNA]</scope>
    <source>
        <strain evidence="13 14">Biut2</strain>
    </source>
</reference>
<keyword evidence="7 8" id="KW-0119">Carbohydrate metabolism</keyword>
<dbReference type="PANTHER" id="PTHR43095:SF5">
    <property type="entry name" value="XYLULOSE KINASE"/>
    <property type="match status" value="1"/>
</dbReference>
<dbReference type="InterPro" id="IPR000577">
    <property type="entry name" value="Carb_kinase_FGGY"/>
</dbReference>
<evidence type="ECO:0000256" key="4">
    <source>
        <dbReference type="ARBA" id="ARBA00022741"/>
    </source>
</evidence>
<dbReference type="EC" id="2.7.1.17" evidence="8 10"/>
<dbReference type="SUPFAM" id="SSF53067">
    <property type="entry name" value="Actin-like ATPase domain"/>
    <property type="match status" value="2"/>
</dbReference>
<dbReference type="InterPro" id="IPR018483">
    <property type="entry name" value="Carb_kinase_FGGY_CS"/>
</dbReference>
<dbReference type="Pfam" id="PF00370">
    <property type="entry name" value="FGGY_N"/>
    <property type="match status" value="1"/>
</dbReference>
<evidence type="ECO:0000256" key="5">
    <source>
        <dbReference type="ARBA" id="ARBA00022777"/>
    </source>
</evidence>
<dbReference type="PROSITE" id="PS00933">
    <property type="entry name" value="FGGY_KINASES_1"/>
    <property type="match status" value="1"/>
</dbReference>
<dbReference type="InterPro" id="IPR043129">
    <property type="entry name" value="ATPase_NBD"/>
</dbReference>
<keyword evidence="6 8" id="KW-0067">ATP-binding</keyword>
<feature type="binding site" evidence="8">
    <location>
        <begin position="82"/>
        <end position="83"/>
    </location>
    <ligand>
        <name>substrate</name>
    </ligand>
</feature>
<dbReference type="Pfam" id="PF02782">
    <property type="entry name" value="FGGY_C"/>
    <property type="match status" value="1"/>
</dbReference>
<dbReference type="GO" id="GO:0004856">
    <property type="term" value="F:D-xylulokinase activity"/>
    <property type="evidence" value="ECO:0007669"/>
    <property type="project" value="UniProtKB-UniRule"/>
</dbReference>
<sequence length="497" mass="55553">MMEKYVLGIDLGTSAVKVSCLDQLGRIIDQEIEDYPVYNPAEGFSEQNPNDWVHATLDAVKKIMSKLKDLAKIDGISFSGQMHSLVILDKNKQIIRPAILWNDGRTANEADYINKNFGKEIVEITGNKATAGFTLPKLLWLQENEPDNFAKIRYFMMPKDYVRYKMTGKINMDYSDATGTIILDIAQNRWSNKILNFFNIPKYCCPTLVNSTDFVGFPLQEVCEQTGLNKDAKIFAGGGDNAVAAIGSGILNSQNLLCSIGTSGVVLADEQNPHTPYEGTLQMEHHAVAHHFYSMGVTLAAGESLSWFKDTFFPEKSFNDLLLMAQNSNLGANKLFFTPYINGERTPYSDSYIRGSFTGISKILTKNDFCRAVIEGITYSLRDLISIYEQNNKTIEKIVCIGGGAKSKFWLKLQADVFGKKIISLKNEQGPGIGAAMIAAMGCQWFKNWESCINLFVRYNDIIAPNQHNSVLYNKYYNLYQKIYSSTAPLARAAAEL</sequence>
<dbReference type="InterPro" id="IPR050406">
    <property type="entry name" value="FGGY_Carb_Kinase"/>
</dbReference>
<comment type="catalytic activity">
    <reaction evidence="8 10">
        <text>D-xylulose + ATP = D-xylulose 5-phosphate + ADP + H(+)</text>
        <dbReference type="Rhea" id="RHEA:10964"/>
        <dbReference type="ChEBI" id="CHEBI:15378"/>
        <dbReference type="ChEBI" id="CHEBI:17140"/>
        <dbReference type="ChEBI" id="CHEBI:30616"/>
        <dbReference type="ChEBI" id="CHEBI:57737"/>
        <dbReference type="ChEBI" id="CHEBI:456216"/>
        <dbReference type="EC" id="2.7.1.17"/>
    </reaction>
</comment>
<dbReference type="PIRSF" id="PIRSF000538">
    <property type="entry name" value="GlpK"/>
    <property type="match status" value="1"/>
</dbReference>
<dbReference type="PANTHER" id="PTHR43095">
    <property type="entry name" value="SUGAR KINASE"/>
    <property type="match status" value="1"/>
</dbReference>
<proteinExistence type="inferred from homology"/>
<feature type="domain" description="Carbohydrate kinase FGGY C-terminal" evidence="12">
    <location>
        <begin position="257"/>
        <end position="442"/>
    </location>
</feature>
<dbReference type="HOGENOM" id="CLU_009281_3_0_9"/>
<dbReference type="InterPro" id="IPR018485">
    <property type="entry name" value="FGGY_C"/>
</dbReference>
<dbReference type="STRING" id="1218493.JF76_10380"/>
<feature type="domain" description="Carbohydrate kinase FGGY N-terminal" evidence="11">
    <location>
        <begin position="5"/>
        <end position="247"/>
    </location>
</feature>
<feature type="site" description="Important for activity" evidence="8">
    <location>
        <position position="10"/>
    </location>
</feature>
<dbReference type="PATRIC" id="fig|1218493.3.peg.1090"/>
<dbReference type="GO" id="GO:0042732">
    <property type="term" value="P:D-xylose metabolic process"/>
    <property type="evidence" value="ECO:0007669"/>
    <property type="project" value="UniProtKB-KW"/>
</dbReference>
<organism evidence="13 14">
    <name type="scientific">Lactobacillus kullabergensis</name>
    <dbReference type="NCBI Taxonomy" id="1218493"/>
    <lineage>
        <taxon>Bacteria</taxon>
        <taxon>Bacillati</taxon>
        <taxon>Bacillota</taxon>
        <taxon>Bacilli</taxon>
        <taxon>Lactobacillales</taxon>
        <taxon>Lactobacillaceae</taxon>
        <taxon>Lactobacillus</taxon>
    </lineage>
</organism>
<evidence type="ECO:0000259" key="11">
    <source>
        <dbReference type="Pfam" id="PF00370"/>
    </source>
</evidence>
<accession>A0A0F4LCW5</accession>
<evidence type="ECO:0000256" key="10">
    <source>
        <dbReference type="RuleBase" id="RU364073"/>
    </source>
</evidence>
<dbReference type="CDD" id="cd07808">
    <property type="entry name" value="ASKHA_NBD_FGGY_EcXK-like"/>
    <property type="match status" value="1"/>
</dbReference>
<evidence type="ECO:0000256" key="9">
    <source>
        <dbReference type="RuleBase" id="RU003733"/>
    </source>
</evidence>
<comment type="caution">
    <text evidence="13">The sequence shown here is derived from an EMBL/GenBank/DDBJ whole genome shotgun (WGS) entry which is preliminary data.</text>
</comment>
<evidence type="ECO:0000256" key="8">
    <source>
        <dbReference type="HAMAP-Rule" id="MF_02220"/>
    </source>
</evidence>
<evidence type="ECO:0000256" key="3">
    <source>
        <dbReference type="ARBA" id="ARBA00022679"/>
    </source>
</evidence>
<dbReference type="HAMAP" id="MF_02220">
    <property type="entry name" value="XylB"/>
    <property type="match status" value="1"/>
</dbReference>
<evidence type="ECO:0000259" key="12">
    <source>
        <dbReference type="Pfam" id="PF02782"/>
    </source>
</evidence>
<feature type="active site" description="Proton acceptor" evidence="8">
    <location>
        <position position="240"/>
    </location>
</feature>
<keyword evidence="4 8" id="KW-0547">Nucleotide-binding</keyword>
<dbReference type="Gene3D" id="3.30.420.40">
    <property type="match status" value="2"/>
</dbReference>
<dbReference type="Proteomes" id="UP000033533">
    <property type="component" value="Unassembled WGS sequence"/>
</dbReference>
<evidence type="ECO:0000256" key="6">
    <source>
        <dbReference type="ARBA" id="ARBA00022840"/>
    </source>
</evidence>
<dbReference type="PROSITE" id="PS00445">
    <property type="entry name" value="FGGY_KINASES_2"/>
    <property type="match status" value="1"/>
</dbReference>
<keyword evidence="2 8" id="KW-0859">Xylose metabolism</keyword>
<dbReference type="NCBIfam" id="TIGR01312">
    <property type="entry name" value="XylB"/>
    <property type="match status" value="1"/>
</dbReference>
<dbReference type="GO" id="GO:0005524">
    <property type="term" value="F:ATP binding"/>
    <property type="evidence" value="ECO:0007669"/>
    <property type="project" value="UniProtKB-UniRule"/>
</dbReference>